<dbReference type="EMBL" id="JAVHJL010000013">
    <property type="protein sequence ID" value="KAK6495355.1"/>
    <property type="molecule type" value="Genomic_DNA"/>
</dbReference>
<dbReference type="Pfam" id="PF00172">
    <property type="entry name" value="Zn_clus"/>
    <property type="match status" value="1"/>
</dbReference>
<dbReference type="SMART" id="SM00906">
    <property type="entry name" value="Fungal_trans"/>
    <property type="match status" value="1"/>
</dbReference>
<evidence type="ECO:0000256" key="2">
    <source>
        <dbReference type="ARBA" id="ARBA00023242"/>
    </source>
</evidence>
<dbReference type="Pfam" id="PF04082">
    <property type="entry name" value="Fungal_trans"/>
    <property type="match status" value="1"/>
</dbReference>
<evidence type="ECO:0000313" key="5">
    <source>
        <dbReference type="EMBL" id="KAK6495355.1"/>
    </source>
</evidence>
<dbReference type="InterPro" id="IPR001138">
    <property type="entry name" value="Zn2Cys6_DnaBD"/>
</dbReference>
<dbReference type="PANTHER" id="PTHR31668">
    <property type="entry name" value="GLUCOSE TRANSPORT TRANSCRIPTION REGULATOR RGT1-RELATED-RELATED"/>
    <property type="match status" value="1"/>
</dbReference>
<feature type="compositionally biased region" description="Polar residues" evidence="3">
    <location>
        <begin position="379"/>
        <end position="392"/>
    </location>
</feature>
<comment type="caution">
    <text evidence="5">The sequence shown here is derived from an EMBL/GenBank/DDBJ whole genome shotgun (WGS) entry which is preliminary data.</text>
</comment>
<accession>A0AAV9VWD6</accession>
<evidence type="ECO:0000259" key="4">
    <source>
        <dbReference type="PROSITE" id="PS50048"/>
    </source>
</evidence>
<dbReference type="InterPro" id="IPR036864">
    <property type="entry name" value="Zn2-C6_fun-type_DNA-bd_sf"/>
</dbReference>
<proteinExistence type="predicted"/>
<dbReference type="GO" id="GO:0006351">
    <property type="term" value="P:DNA-templated transcription"/>
    <property type="evidence" value="ECO:0007669"/>
    <property type="project" value="InterPro"/>
</dbReference>
<dbReference type="CDD" id="cd12148">
    <property type="entry name" value="fungal_TF_MHR"/>
    <property type="match status" value="1"/>
</dbReference>
<evidence type="ECO:0000256" key="3">
    <source>
        <dbReference type="SAM" id="MobiDB-lite"/>
    </source>
</evidence>
<dbReference type="CDD" id="cd00067">
    <property type="entry name" value="GAL4"/>
    <property type="match status" value="1"/>
</dbReference>
<organism evidence="5 6">
    <name type="scientific">Arthrobotrys musiformis</name>
    <dbReference type="NCBI Taxonomy" id="47236"/>
    <lineage>
        <taxon>Eukaryota</taxon>
        <taxon>Fungi</taxon>
        <taxon>Dikarya</taxon>
        <taxon>Ascomycota</taxon>
        <taxon>Pezizomycotina</taxon>
        <taxon>Orbiliomycetes</taxon>
        <taxon>Orbiliales</taxon>
        <taxon>Orbiliaceae</taxon>
        <taxon>Arthrobotrys</taxon>
    </lineage>
</organism>
<feature type="compositionally biased region" description="Low complexity" evidence="3">
    <location>
        <begin position="55"/>
        <end position="90"/>
    </location>
</feature>
<dbReference type="GO" id="GO:0001080">
    <property type="term" value="P:nitrogen catabolite activation of transcription from RNA polymerase II promoter"/>
    <property type="evidence" value="ECO:0007669"/>
    <property type="project" value="TreeGrafter"/>
</dbReference>
<dbReference type="PANTHER" id="PTHR31668:SF10">
    <property type="entry name" value="ZN(II)2CYS6 TRANSCRIPTION FACTOR (EUROFUNG)"/>
    <property type="match status" value="1"/>
</dbReference>
<feature type="region of interest" description="Disordered" evidence="3">
    <location>
        <begin position="145"/>
        <end position="164"/>
    </location>
</feature>
<dbReference type="PROSITE" id="PS50048">
    <property type="entry name" value="ZN2_CY6_FUNGAL_2"/>
    <property type="match status" value="1"/>
</dbReference>
<sequence length="698" mass="76969">MGSMSMEHRPYRSHKVPACARCRQRKIRCKVDLPNQPCLFCREKGVACQIPSTNSPDDSSAPSQSSSSSSIQNSGSGSNAGTASISATNAQKRRRYDVESSAGTSSLVLTGQSSTGGNYIEGKSSIIVGPSVAEDVEIVQRHMSLTPQSQSQSHRHNSTTTYATEDSSSSVVYVTVPKYRRGVQPKLDTGEKQRQIIEQIFGPFKKEAIRLYFELIHPCFPIIGEELRLQLLGQQWNEVNSALLCHIYASIVSLWDRSEILRLHPRPDSDYIWNLAVKALQEDSTSPSFSTILICAVNVIGRPSLYYIGNIANSSRMVALSHSFGLHRDPRKWNKPAAEKEMRIKIWWCIFIIDCWSSLSYGTPPNIAKGCHDVRLPDQPQTPTGSLISGSPRNSSTAAAAAYLSSSSCSPSFISLCSLTQILAEILPMVYHLDPDPRVLMETLRTTATMVRRWEESQLSELSSPSSSSSSRRQPASIRDNASSNLHFCYLSVKLLFSRLSLRAAWLQQSHHQHNPTNPNPALIIHDCLVDLQLAATRLLEYVSNLSTQQLQEFWLPYTSHLLVVATMILLRCAVETENQAIKIACAATLISLRDNLESHRDKHGWELGELCLERCAELISRVQSTAPPAVVPVITPAVVPTPGTAADEEAFQFLNDTSLMPFDPMGGFDAIDDIWHSLFGNVPPAVVEGTPVTAPSL</sequence>
<gene>
    <name evidence="5" type="ORF">TWF481_003379</name>
</gene>
<feature type="domain" description="Zn(2)-C6 fungal-type" evidence="4">
    <location>
        <begin position="18"/>
        <end position="50"/>
    </location>
</feature>
<feature type="region of interest" description="Disordered" evidence="3">
    <location>
        <begin position="372"/>
        <end position="392"/>
    </location>
</feature>
<dbReference type="Proteomes" id="UP001370758">
    <property type="component" value="Unassembled WGS sequence"/>
</dbReference>
<reference evidence="5 6" key="1">
    <citation type="submission" date="2023-08" db="EMBL/GenBank/DDBJ databases">
        <authorList>
            <person name="Palmer J.M."/>
        </authorList>
    </citation>
    <scope>NUCLEOTIDE SEQUENCE [LARGE SCALE GENOMIC DNA]</scope>
    <source>
        <strain evidence="5 6">TWF481</strain>
    </source>
</reference>
<dbReference type="InterPro" id="IPR007219">
    <property type="entry name" value="XnlR_reg_dom"/>
</dbReference>
<dbReference type="SUPFAM" id="SSF57701">
    <property type="entry name" value="Zn2/Cys6 DNA-binding domain"/>
    <property type="match status" value="1"/>
</dbReference>
<dbReference type="GO" id="GO:0008270">
    <property type="term" value="F:zinc ion binding"/>
    <property type="evidence" value="ECO:0007669"/>
    <property type="project" value="InterPro"/>
</dbReference>
<dbReference type="AlphaFoldDB" id="A0AAV9VWD6"/>
<evidence type="ECO:0000256" key="1">
    <source>
        <dbReference type="ARBA" id="ARBA00022723"/>
    </source>
</evidence>
<keyword evidence="6" id="KW-1185">Reference proteome</keyword>
<dbReference type="PROSITE" id="PS00463">
    <property type="entry name" value="ZN2_CY6_FUNGAL_1"/>
    <property type="match status" value="1"/>
</dbReference>
<feature type="region of interest" description="Disordered" evidence="3">
    <location>
        <begin position="52"/>
        <end position="114"/>
    </location>
</feature>
<evidence type="ECO:0000313" key="6">
    <source>
        <dbReference type="Proteomes" id="UP001370758"/>
    </source>
</evidence>
<feature type="compositionally biased region" description="Polar residues" evidence="3">
    <location>
        <begin position="101"/>
        <end position="114"/>
    </location>
</feature>
<keyword evidence="1" id="KW-0479">Metal-binding</keyword>
<dbReference type="GO" id="GO:0000981">
    <property type="term" value="F:DNA-binding transcription factor activity, RNA polymerase II-specific"/>
    <property type="evidence" value="ECO:0007669"/>
    <property type="project" value="InterPro"/>
</dbReference>
<protein>
    <recommendedName>
        <fullName evidence="4">Zn(2)-C6 fungal-type domain-containing protein</fullName>
    </recommendedName>
</protein>
<dbReference type="Gene3D" id="4.10.240.10">
    <property type="entry name" value="Zn(2)-C6 fungal-type DNA-binding domain"/>
    <property type="match status" value="1"/>
</dbReference>
<name>A0AAV9VWD6_9PEZI</name>
<dbReference type="InterPro" id="IPR050797">
    <property type="entry name" value="Carb_Metab_Trans_Reg"/>
</dbReference>
<dbReference type="GO" id="GO:0005634">
    <property type="term" value="C:nucleus"/>
    <property type="evidence" value="ECO:0007669"/>
    <property type="project" value="TreeGrafter"/>
</dbReference>
<keyword evidence="2" id="KW-0539">Nucleus</keyword>
<dbReference type="GO" id="GO:0003677">
    <property type="term" value="F:DNA binding"/>
    <property type="evidence" value="ECO:0007669"/>
    <property type="project" value="InterPro"/>
</dbReference>